<dbReference type="OMA" id="DLCYTGT"/>
<dbReference type="OrthoDB" id="344165at2759"/>
<dbReference type="WBParaSite" id="SRAE_2000283100.1">
    <property type="protein sequence ID" value="SRAE_2000283100.1"/>
    <property type="gene ID" value="WBGene00263045"/>
</dbReference>
<evidence type="ECO:0000313" key="7">
    <source>
        <dbReference type="WormBase" id="SRAE_2000283100"/>
    </source>
</evidence>
<reference evidence="6" key="2">
    <citation type="submission" date="2020-12" db="UniProtKB">
        <authorList>
            <consortium name="WormBaseParasite"/>
        </authorList>
    </citation>
    <scope>IDENTIFICATION</scope>
</reference>
<protein>
    <recommendedName>
        <fullName evidence="1">Mitochondrial import inner membrane translocase subunit</fullName>
    </recommendedName>
</protein>
<keyword evidence="1" id="KW-0653">Protein transport</keyword>
<dbReference type="SUPFAM" id="SSF144122">
    <property type="entry name" value="Tim10-like"/>
    <property type="match status" value="1"/>
</dbReference>
<dbReference type="GO" id="GO:0005743">
    <property type="term" value="C:mitochondrial inner membrane"/>
    <property type="evidence" value="ECO:0007669"/>
    <property type="project" value="UniProtKB-SubCell"/>
</dbReference>
<keyword evidence="1" id="KW-1015">Disulfide bond</keyword>
<dbReference type="RefSeq" id="XP_024507373.1">
    <property type="nucleotide sequence ID" value="XM_024653947.1"/>
</dbReference>
<dbReference type="GO" id="GO:0015031">
    <property type="term" value="P:protein transport"/>
    <property type="evidence" value="ECO:0007669"/>
    <property type="project" value="UniProtKB-KW"/>
</dbReference>
<keyword evidence="5" id="KW-1185">Reference proteome</keyword>
<dbReference type="AlphaFoldDB" id="A0A090LJ51"/>
<dbReference type="eggNOG" id="KOG3489">
    <property type="taxonomic scope" value="Eukaryota"/>
</dbReference>
<name>A0A090LJ51_STRRB</name>
<evidence type="ECO:0000313" key="6">
    <source>
        <dbReference type="WBParaSite" id="SRAE_2000283100.1"/>
    </source>
</evidence>
<accession>A0A090LJ51</accession>
<comment type="subcellular location">
    <subcellularLocation>
        <location evidence="1">Mitochondrion inner membrane</location>
        <topology evidence="1">Peripheral membrane protein</topology>
        <orientation evidence="1">Intermembrane side</orientation>
    </subcellularLocation>
</comment>
<dbReference type="InterPro" id="IPR035427">
    <property type="entry name" value="Tim10-like_dom_sf"/>
</dbReference>
<keyword evidence="1" id="KW-0813">Transport</keyword>
<evidence type="ECO:0000313" key="5">
    <source>
        <dbReference type="Proteomes" id="UP000035682"/>
    </source>
</evidence>
<feature type="region of interest" description="Disordered" evidence="2">
    <location>
        <begin position="74"/>
        <end position="94"/>
    </location>
</feature>
<dbReference type="Gene3D" id="1.10.287.810">
    <property type="entry name" value="Mitochondrial import inner membrane translocase subunit tim13 like domains"/>
    <property type="match status" value="1"/>
</dbReference>
<gene>
    <name evidence="4 6 7" type="ORF">SRAE_2000283100</name>
</gene>
<comment type="similarity">
    <text evidence="1">Belongs to the small Tim family.</text>
</comment>
<evidence type="ECO:0000256" key="2">
    <source>
        <dbReference type="SAM" id="MobiDB-lite"/>
    </source>
</evidence>
<dbReference type="Proteomes" id="UP000035682">
    <property type="component" value="Unplaced"/>
</dbReference>
<dbReference type="EMBL" id="LN609529">
    <property type="protein sequence ID" value="CEF68173.1"/>
    <property type="molecule type" value="Genomic_DNA"/>
</dbReference>
<keyword evidence="1" id="KW-0999">Mitochondrion inner membrane</keyword>
<sequence>MDPSVSNFLQELQAETQKVKFNEQVHSLTGRCWDICFPDNRFPSRMDARNERCLNNCVNRLIDASALMINHLQSHVPGSGGDHKEVETKSSSWW</sequence>
<dbReference type="WormBase" id="SRAE_2000283100">
    <property type="protein sequence ID" value="SRP09077"/>
    <property type="gene ID" value="WBGene00263045"/>
</dbReference>
<comment type="domain">
    <text evidence="1">The twin CX3C motif contains 4 conserved Cys residues that form 2 disulfide bonds in the mitochondrial intermembrane space.</text>
</comment>
<keyword evidence="1" id="KW-0811">Translocation</keyword>
<evidence type="ECO:0000259" key="3">
    <source>
        <dbReference type="Pfam" id="PF02953"/>
    </source>
</evidence>
<keyword evidence="1" id="KW-0143">Chaperone</keyword>
<dbReference type="InterPro" id="IPR004217">
    <property type="entry name" value="Tim10-like"/>
</dbReference>
<dbReference type="CTD" id="36380538"/>
<proteinExistence type="inferred from homology"/>
<organism evidence="4">
    <name type="scientific">Strongyloides ratti</name>
    <name type="common">Parasitic roundworm</name>
    <dbReference type="NCBI Taxonomy" id="34506"/>
    <lineage>
        <taxon>Eukaryota</taxon>
        <taxon>Metazoa</taxon>
        <taxon>Ecdysozoa</taxon>
        <taxon>Nematoda</taxon>
        <taxon>Chromadorea</taxon>
        <taxon>Rhabditida</taxon>
        <taxon>Tylenchina</taxon>
        <taxon>Panagrolaimomorpha</taxon>
        <taxon>Strongyloidoidea</taxon>
        <taxon>Strongyloididae</taxon>
        <taxon>Strongyloides</taxon>
    </lineage>
</organism>
<feature type="domain" description="Tim10-like" evidence="3">
    <location>
        <begin position="10"/>
        <end position="74"/>
    </location>
</feature>
<keyword evidence="1" id="KW-0472">Membrane</keyword>
<comment type="function">
    <text evidence="1">Mitochondrial intermembrane chaperone that participates in the import and insertion of some multi-pass transmembrane proteins into the mitochondrial inner membrane. Also required for the transfer of beta-barrel precursors from the TOM complex to the sorting and assembly machinery (SAM complex) of the outer membrane. Acts as a chaperone-like protein that protects the hydrophobic precursors from aggregation and guide them through the mitochondrial intermembrane space.</text>
</comment>
<evidence type="ECO:0000256" key="1">
    <source>
        <dbReference type="RuleBase" id="RU367043"/>
    </source>
</evidence>
<keyword evidence="1" id="KW-0496">Mitochondrion</keyword>
<dbReference type="Pfam" id="PF02953">
    <property type="entry name" value="zf-Tim10_DDP"/>
    <property type="match status" value="1"/>
</dbReference>
<reference evidence="4 5" key="1">
    <citation type="submission" date="2014-09" db="EMBL/GenBank/DDBJ databases">
        <authorList>
            <person name="Martin A.A."/>
        </authorList>
    </citation>
    <scope>NUCLEOTIDE SEQUENCE</scope>
    <source>
        <strain evidence="5">ED321</strain>
        <strain evidence="4">ED321 Heterogonic</strain>
    </source>
</reference>
<comment type="subunit">
    <text evidence="1">Heterohexamer.</text>
</comment>
<evidence type="ECO:0000313" key="4">
    <source>
        <dbReference type="EMBL" id="CEF68173.1"/>
    </source>
</evidence>
<dbReference type="STRING" id="34506.A0A090LJ51"/>
<dbReference type="GeneID" id="36380538"/>